<comment type="caution">
    <text evidence="1">The sequence shown here is derived from an EMBL/GenBank/DDBJ whole genome shotgun (WGS) entry which is preliminary data.</text>
</comment>
<sequence>MAEMLFKSIVEQVVSAGFSR</sequence>
<reference evidence="1" key="1">
    <citation type="journal article" date="2015" name="Nature">
        <title>Complex archaea that bridge the gap between prokaryotes and eukaryotes.</title>
        <authorList>
            <person name="Spang A."/>
            <person name="Saw J.H."/>
            <person name="Jorgensen S.L."/>
            <person name="Zaremba-Niedzwiedzka K."/>
            <person name="Martijn J."/>
            <person name="Lind A.E."/>
            <person name="van Eijk R."/>
            <person name="Schleper C."/>
            <person name="Guy L."/>
            <person name="Ettema T.J."/>
        </authorList>
    </citation>
    <scope>NUCLEOTIDE SEQUENCE</scope>
</reference>
<organism evidence="1">
    <name type="scientific">marine sediment metagenome</name>
    <dbReference type="NCBI Taxonomy" id="412755"/>
    <lineage>
        <taxon>unclassified sequences</taxon>
        <taxon>metagenomes</taxon>
        <taxon>ecological metagenomes</taxon>
    </lineage>
</organism>
<proteinExistence type="predicted"/>
<name>A0A0F9B800_9ZZZZ</name>
<evidence type="ECO:0000313" key="1">
    <source>
        <dbReference type="EMBL" id="KKK86839.1"/>
    </source>
</evidence>
<accession>A0A0F9B800</accession>
<feature type="non-terminal residue" evidence="1">
    <location>
        <position position="20"/>
    </location>
</feature>
<dbReference type="AlphaFoldDB" id="A0A0F9B800"/>
<dbReference type="EMBL" id="LAZR01050670">
    <property type="protein sequence ID" value="KKK86839.1"/>
    <property type="molecule type" value="Genomic_DNA"/>
</dbReference>
<protein>
    <submittedName>
        <fullName evidence="1">Uncharacterized protein</fullName>
    </submittedName>
</protein>
<gene>
    <name evidence="1" type="ORF">LCGC14_2759250</name>
</gene>